<protein>
    <submittedName>
        <fullName evidence="1">Uncharacterized protein</fullName>
    </submittedName>
</protein>
<keyword evidence="2" id="KW-1185">Reference proteome</keyword>
<dbReference type="EMBL" id="BAAALM010000007">
    <property type="protein sequence ID" value="GAA1202871.1"/>
    <property type="molecule type" value="Genomic_DNA"/>
</dbReference>
<dbReference type="RefSeq" id="WP_301301760.1">
    <property type="nucleotide sequence ID" value="NZ_BAAALM010000007.1"/>
</dbReference>
<name>A0ABN1VAU2_9PSEU</name>
<proteinExistence type="predicted"/>
<reference evidence="1 2" key="1">
    <citation type="journal article" date="2019" name="Int. J. Syst. Evol. Microbiol.">
        <title>The Global Catalogue of Microorganisms (GCM) 10K type strain sequencing project: providing services to taxonomists for standard genome sequencing and annotation.</title>
        <authorList>
            <consortium name="The Broad Institute Genomics Platform"/>
            <consortium name="The Broad Institute Genome Sequencing Center for Infectious Disease"/>
            <person name="Wu L."/>
            <person name="Ma J."/>
        </authorList>
    </citation>
    <scope>NUCLEOTIDE SEQUENCE [LARGE SCALE GENOMIC DNA]</scope>
    <source>
        <strain evidence="1 2">JCM 13022</strain>
    </source>
</reference>
<sequence length="40" mass="4530">MNDDAVREVAEANGYSWTGYSGLNNRQLNFQRTLPGQEQV</sequence>
<evidence type="ECO:0000313" key="1">
    <source>
        <dbReference type="EMBL" id="GAA1202871.1"/>
    </source>
</evidence>
<organism evidence="1 2">
    <name type="scientific">Prauserella alba</name>
    <dbReference type="NCBI Taxonomy" id="176898"/>
    <lineage>
        <taxon>Bacteria</taxon>
        <taxon>Bacillati</taxon>
        <taxon>Actinomycetota</taxon>
        <taxon>Actinomycetes</taxon>
        <taxon>Pseudonocardiales</taxon>
        <taxon>Pseudonocardiaceae</taxon>
        <taxon>Prauserella</taxon>
    </lineage>
</organism>
<accession>A0ABN1VAU2</accession>
<comment type="caution">
    <text evidence="1">The sequence shown here is derived from an EMBL/GenBank/DDBJ whole genome shotgun (WGS) entry which is preliminary data.</text>
</comment>
<dbReference type="Proteomes" id="UP001500467">
    <property type="component" value="Unassembled WGS sequence"/>
</dbReference>
<evidence type="ECO:0000313" key="2">
    <source>
        <dbReference type="Proteomes" id="UP001500467"/>
    </source>
</evidence>
<gene>
    <name evidence="1" type="ORF">GCM10009675_20280</name>
</gene>